<proteinExistence type="predicted"/>
<dbReference type="EMBL" id="OIVN01003582">
    <property type="protein sequence ID" value="SPD12265.1"/>
    <property type="molecule type" value="Genomic_DNA"/>
</dbReference>
<reference evidence="1" key="1">
    <citation type="submission" date="2018-02" db="EMBL/GenBank/DDBJ databases">
        <authorList>
            <person name="Cohen D.B."/>
            <person name="Kent A.D."/>
        </authorList>
    </citation>
    <scope>NUCLEOTIDE SEQUENCE</scope>
</reference>
<evidence type="ECO:0000313" key="1">
    <source>
        <dbReference type="EMBL" id="SPD12265.1"/>
    </source>
</evidence>
<dbReference type="PANTHER" id="PTHR33103:SF19">
    <property type="entry name" value="OS09G0544700 PROTEIN"/>
    <property type="match status" value="1"/>
</dbReference>
<protein>
    <submittedName>
        <fullName evidence="1">Uncharacterized protein</fullName>
    </submittedName>
</protein>
<dbReference type="PANTHER" id="PTHR33103">
    <property type="entry name" value="OS01G0153900 PROTEIN"/>
    <property type="match status" value="1"/>
</dbReference>
<accession>A0A2N9HK11</accession>
<gene>
    <name evidence="1" type="ORF">FSB_LOCUS40147</name>
</gene>
<dbReference type="InterPro" id="IPR007750">
    <property type="entry name" value="DUF674"/>
</dbReference>
<organism evidence="1">
    <name type="scientific">Fagus sylvatica</name>
    <name type="common">Beechnut</name>
    <dbReference type="NCBI Taxonomy" id="28930"/>
    <lineage>
        <taxon>Eukaryota</taxon>
        <taxon>Viridiplantae</taxon>
        <taxon>Streptophyta</taxon>
        <taxon>Embryophyta</taxon>
        <taxon>Tracheophyta</taxon>
        <taxon>Spermatophyta</taxon>
        <taxon>Magnoliopsida</taxon>
        <taxon>eudicotyledons</taxon>
        <taxon>Gunneridae</taxon>
        <taxon>Pentapetalae</taxon>
        <taxon>rosids</taxon>
        <taxon>fabids</taxon>
        <taxon>Fagales</taxon>
        <taxon>Fagaceae</taxon>
        <taxon>Fagus</taxon>
    </lineage>
</organism>
<dbReference type="Pfam" id="PF05056">
    <property type="entry name" value="DUF674"/>
    <property type="match status" value="1"/>
</dbReference>
<sequence length="145" mass="16063">MYESIENISPTYLQPKVKKDSLLKPKVYVSGGTGGPLQLPNVQSSTSRTFYSCFYGHSYVSDELGAMCCKSMANTLKYLDPLIPKQASSSNEGGYVKWAVTYMVMDDLEVKPLSIIISISTMLNEFNVMEIGALEEKVVEVGMHE</sequence>
<dbReference type="AlphaFoldDB" id="A0A2N9HK11"/>
<name>A0A2N9HK11_FAGSY</name>